<keyword evidence="3" id="KW-1185">Reference proteome</keyword>
<dbReference type="HOGENOM" id="CLU_068912_3_0_1"/>
<sequence length="125" mass="13891">NILLHILHMCDAVVSGSTALHVLLPENTMDWTPTDLDIYVPKHCYPHLRILTHQTTPIYSQSTITFIVAWGKGNCHIDVVVTNTEVAVSPIFQFHSTAVMNFITADHIFCAYPALTLHGLSIVNP</sequence>
<feature type="chain" id="PRO_5002175443" evidence="1">
    <location>
        <begin position="20"/>
        <end position="125"/>
    </location>
</feature>
<gene>
    <name evidence="2" type="ORF">M404DRAFT_48178</name>
</gene>
<dbReference type="InParanoid" id="A0A0C3J5U4"/>
<protein>
    <submittedName>
        <fullName evidence="2">Uncharacterized protein</fullName>
    </submittedName>
</protein>
<keyword evidence="1" id="KW-0732">Signal</keyword>
<accession>A0A0C3J5U4</accession>
<feature type="non-terminal residue" evidence="2">
    <location>
        <position position="125"/>
    </location>
</feature>
<feature type="non-terminal residue" evidence="2">
    <location>
        <position position="1"/>
    </location>
</feature>
<dbReference type="OrthoDB" id="3183574at2759"/>
<evidence type="ECO:0000313" key="3">
    <source>
        <dbReference type="Proteomes" id="UP000054217"/>
    </source>
</evidence>
<reference evidence="2 3" key="1">
    <citation type="submission" date="2014-04" db="EMBL/GenBank/DDBJ databases">
        <authorList>
            <consortium name="DOE Joint Genome Institute"/>
            <person name="Kuo A."/>
            <person name="Kohler A."/>
            <person name="Costa M.D."/>
            <person name="Nagy L.G."/>
            <person name="Floudas D."/>
            <person name="Copeland A."/>
            <person name="Barry K.W."/>
            <person name="Cichocki N."/>
            <person name="Veneault-Fourrey C."/>
            <person name="LaButti K."/>
            <person name="Lindquist E.A."/>
            <person name="Lipzen A."/>
            <person name="Lundell T."/>
            <person name="Morin E."/>
            <person name="Murat C."/>
            <person name="Sun H."/>
            <person name="Tunlid A."/>
            <person name="Henrissat B."/>
            <person name="Grigoriev I.V."/>
            <person name="Hibbett D.S."/>
            <person name="Martin F."/>
            <person name="Nordberg H.P."/>
            <person name="Cantor M.N."/>
            <person name="Hua S.X."/>
        </authorList>
    </citation>
    <scope>NUCLEOTIDE SEQUENCE [LARGE SCALE GENOMIC DNA]</scope>
    <source>
        <strain evidence="2 3">Marx 270</strain>
    </source>
</reference>
<evidence type="ECO:0000256" key="1">
    <source>
        <dbReference type="SAM" id="SignalP"/>
    </source>
</evidence>
<organism evidence="2 3">
    <name type="scientific">Pisolithus tinctorius Marx 270</name>
    <dbReference type="NCBI Taxonomy" id="870435"/>
    <lineage>
        <taxon>Eukaryota</taxon>
        <taxon>Fungi</taxon>
        <taxon>Dikarya</taxon>
        <taxon>Basidiomycota</taxon>
        <taxon>Agaricomycotina</taxon>
        <taxon>Agaricomycetes</taxon>
        <taxon>Agaricomycetidae</taxon>
        <taxon>Boletales</taxon>
        <taxon>Sclerodermatineae</taxon>
        <taxon>Pisolithaceae</taxon>
        <taxon>Pisolithus</taxon>
    </lineage>
</organism>
<name>A0A0C3J5U4_PISTI</name>
<dbReference type="AlphaFoldDB" id="A0A0C3J5U4"/>
<feature type="signal peptide" evidence="1">
    <location>
        <begin position="1"/>
        <end position="19"/>
    </location>
</feature>
<proteinExistence type="predicted"/>
<reference evidence="3" key="2">
    <citation type="submission" date="2015-01" db="EMBL/GenBank/DDBJ databases">
        <title>Evolutionary Origins and Diversification of the Mycorrhizal Mutualists.</title>
        <authorList>
            <consortium name="DOE Joint Genome Institute"/>
            <consortium name="Mycorrhizal Genomics Consortium"/>
            <person name="Kohler A."/>
            <person name="Kuo A."/>
            <person name="Nagy L.G."/>
            <person name="Floudas D."/>
            <person name="Copeland A."/>
            <person name="Barry K.W."/>
            <person name="Cichocki N."/>
            <person name="Veneault-Fourrey C."/>
            <person name="LaButti K."/>
            <person name="Lindquist E.A."/>
            <person name="Lipzen A."/>
            <person name="Lundell T."/>
            <person name="Morin E."/>
            <person name="Murat C."/>
            <person name="Riley R."/>
            <person name="Ohm R."/>
            <person name="Sun H."/>
            <person name="Tunlid A."/>
            <person name="Henrissat B."/>
            <person name="Grigoriev I.V."/>
            <person name="Hibbett D.S."/>
            <person name="Martin F."/>
        </authorList>
    </citation>
    <scope>NUCLEOTIDE SEQUENCE [LARGE SCALE GENOMIC DNA]</scope>
    <source>
        <strain evidence="3">Marx 270</strain>
    </source>
</reference>
<evidence type="ECO:0000313" key="2">
    <source>
        <dbReference type="EMBL" id="KIO04428.1"/>
    </source>
</evidence>
<dbReference type="Proteomes" id="UP000054217">
    <property type="component" value="Unassembled WGS sequence"/>
</dbReference>
<dbReference type="EMBL" id="KN831971">
    <property type="protein sequence ID" value="KIO04428.1"/>
    <property type="molecule type" value="Genomic_DNA"/>
</dbReference>